<sequence>MARYPIQALGILIFATCRTLASGVGARQEDDRVVIVSYSRGFVFVSNPKAASTSIESVLEVFQERPDLNARKRPGFYTARHMPATEIRENLGQSVWDGLFTFGVVRHPHDWFVSQLTYNYRRLSRPVPHDRRITGRDVWQVHSLLTDRRGQPASASASQWAFLCSASQQPLVGHLTTLDDLDDTWAELTRLTGTVVPRPARLNRTRHPAWNDWLDPGACKVIEDVWEPDFALYRQAATKPSL</sequence>
<name>A0ABS2IMG4_9ACTN</name>
<gene>
    <name evidence="1" type="ORF">JQX11_04110</name>
</gene>
<protein>
    <recommendedName>
        <fullName evidence="3">Sulfotransferase family protein</fullName>
    </recommendedName>
</protein>
<evidence type="ECO:0000313" key="1">
    <source>
        <dbReference type="EMBL" id="MBM7075540.1"/>
    </source>
</evidence>
<organism evidence="1 2">
    <name type="scientific">Micromonospora humida</name>
    <dbReference type="NCBI Taxonomy" id="2809018"/>
    <lineage>
        <taxon>Bacteria</taxon>
        <taxon>Bacillati</taxon>
        <taxon>Actinomycetota</taxon>
        <taxon>Actinomycetes</taxon>
        <taxon>Micromonosporales</taxon>
        <taxon>Micromonosporaceae</taxon>
        <taxon>Micromonospora</taxon>
    </lineage>
</organism>
<evidence type="ECO:0008006" key="3">
    <source>
        <dbReference type="Google" id="ProtNLM"/>
    </source>
</evidence>
<comment type="caution">
    <text evidence="1">The sequence shown here is derived from an EMBL/GenBank/DDBJ whole genome shotgun (WGS) entry which is preliminary data.</text>
</comment>
<evidence type="ECO:0000313" key="2">
    <source>
        <dbReference type="Proteomes" id="UP001518872"/>
    </source>
</evidence>
<dbReference type="RefSeq" id="WP_204924182.1">
    <property type="nucleotide sequence ID" value="NZ_JAFEUC010000002.1"/>
</dbReference>
<dbReference type="EMBL" id="JAFEUC010000002">
    <property type="protein sequence ID" value="MBM7075540.1"/>
    <property type="molecule type" value="Genomic_DNA"/>
</dbReference>
<accession>A0ABS2IMG4</accession>
<proteinExistence type="predicted"/>
<reference evidence="1 2" key="1">
    <citation type="submission" date="2021-02" db="EMBL/GenBank/DDBJ databases">
        <authorList>
            <person name="Ra J.-S."/>
        </authorList>
    </citation>
    <scope>NUCLEOTIDE SEQUENCE [LARGE SCALE GENOMIC DNA]</scope>
    <source>
        <strain evidence="1 2">MMS20-R1-14</strain>
    </source>
</reference>
<dbReference type="Proteomes" id="UP001518872">
    <property type="component" value="Unassembled WGS sequence"/>
</dbReference>
<keyword evidence="2" id="KW-1185">Reference proteome</keyword>